<dbReference type="Proteomes" id="UP000238392">
    <property type="component" value="Unassembled WGS sequence"/>
</dbReference>
<feature type="non-terminal residue" evidence="2">
    <location>
        <position position="1"/>
    </location>
</feature>
<dbReference type="EMBL" id="PVTQ01000022">
    <property type="protein sequence ID" value="PRY84617.1"/>
    <property type="molecule type" value="Genomic_DNA"/>
</dbReference>
<accession>A0A2T0WD32</accession>
<evidence type="ECO:0000313" key="2">
    <source>
        <dbReference type="EMBL" id="PRY84617.1"/>
    </source>
</evidence>
<gene>
    <name evidence="2" type="ORF">CLV74_12235</name>
</gene>
<proteinExistence type="predicted"/>
<protein>
    <submittedName>
        <fullName evidence="2">Uncharacterized protein</fullName>
    </submittedName>
</protein>
<keyword evidence="1" id="KW-0472">Membrane</keyword>
<keyword evidence="1" id="KW-0812">Transmembrane</keyword>
<sequence length="131" mass="13957">DKYSQTFEYAGDYVVKEVSSEFSKFEQTLRKASALADTQARRAVAEAISESAEKIAAISEAAIQSRADAISKRAMRRAAFMGGALMVCLIGLTVAVTYSVMALNGICEKPPINSALSGAPLCEAKRLPFSA</sequence>
<dbReference type="AlphaFoldDB" id="A0A2T0WD32"/>
<evidence type="ECO:0000256" key="1">
    <source>
        <dbReference type="SAM" id="Phobius"/>
    </source>
</evidence>
<reference evidence="2 3" key="1">
    <citation type="submission" date="2018-03" db="EMBL/GenBank/DDBJ databases">
        <title>Genomic Encyclopedia of Archaeal and Bacterial Type Strains, Phase II (KMG-II): from individual species to whole genera.</title>
        <authorList>
            <person name="Goeker M."/>
        </authorList>
    </citation>
    <scope>NUCLEOTIDE SEQUENCE [LARGE SCALE GENOMIC DNA]</scope>
    <source>
        <strain evidence="2 3">DSM 100212</strain>
    </source>
</reference>
<name>A0A2T0WD32_9RHOB</name>
<comment type="caution">
    <text evidence="2">The sequence shown here is derived from an EMBL/GenBank/DDBJ whole genome shotgun (WGS) entry which is preliminary data.</text>
</comment>
<feature type="transmembrane region" description="Helical" evidence="1">
    <location>
        <begin position="78"/>
        <end position="101"/>
    </location>
</feature>
<organism evidence="2 3">
    <name type="scientific">Donghicola tyrosinivorans</name>
    <dbReference type="NCBI Taxonomy" id="1652492"/>
    <lineage>
        <taxon>Bacteria</taxon>
        <taxon>Pseudomonadati</taxon>
        <taxon>Pseudomonadota</taxon>
        <taxon>Alphaproteobacteria</taxon>
        <taxon>Rhodobacterales</taxon>
        <taxon>Roseobacteraceae</taxon>
        <taxon>Donghicola</taxon>
    </lineage>
</organism>
<dbReference type="RefSeq" id="WP_170108119.1">
    <property type="nucleotide sequence ID" value="NZ_PVTQ01000022.1"/>
</dbReference>
<evidence type="ECO:0000313" key="3">
    <source>
        <dbReference type="Proteomes" id="UP000238392"/>
    </source>
</evidence>
<keyword evidence="1" id="KW-1133">Transmembrane helix</keyword>
<keyword evidence="3" id="KW-1185">Reference proteome</keyword>